<dbReference type="EMBL" id="NBSK02000005">
    <property type="protein sequence ID" value="KAJ0206027.1"/>
    <property type="molecule type" value="Genomic_DNA"/>
</dbReference>
<dbReference type="GO" id="GO:0005634">
    <property type="term" value="C:nucleus"/>
    <property type="evidence" value="ECO:0007669"/>
    <property type="project" value="InterPro"/>
</dbReference>
<accession>A0A9R1XFF1</accession>
<evidence type="ECO:0000313" key="3">
    <source>
        <dbReference type="Proteomes" id="UP000235145"/>
    </source>
</evidence>
<dbReference type="Pfam" id="PF04921">
    <property type="entry name" value="XAP5"/>
    <property type="match status" value="1"/>
</dbReference>
<feature type="domain" description="FAM50A/XAP5 C-terminal" evidence="1">
    <location>
        <begin position="102"/>
        <end position="132"/>
    </location>
</feature>
<dbReference type="Proteomes" id="UP000235145">
    <property type="component" value="Unassembled WGS sequence"/>
</dbReference>
<evidence type="ECO:0000259" key="1">
    <source>
        <dbReference type="Pfam" id="PF04921"/>
    </source>
</evidence>
<evidence type="ECO:0000313" key="2">
    <source>
        <dbReference type="EMBL" id="KAJ0206027.1"/>
    </source>
</evidence>
<dbReference type="InterPro" id="IPR007005">
    <property type="entry name" value="XAP5"/>
</dbReference>
<reference evidence="2 3" key="1">
    <citation type="journal article" date="2017" name="Nat. Commun.">
        <title>Genome assembly with in vitro proximity ligation data and whole-genome triplication in lettuce.</title>
        <authorList>
            <person name="Reyes-Chin-Wo S."/>
            <person name="Wang Z."/>
            <person name="Yang X."/>
            <person name="Kozik A."/>
            <person name="Arikit S."/>
            <person name="Song C."/>
            <person name="Xia L."/>
            <person name="Froenicke L."/>
            <person name="Lavelle D.O."/>
            <person name="Truco M.J."/>
            <person name="Xia R."/>
            <person name="Zhu S."/>
            <person name="Xu C."/>
            <person name="Xu H."/>
            <person name="Xu X."/>
            <person name="Cox K."/>
            <person name="Korf I."/>
            <person name="Meyers B.C."/>
            <person name="Michelmore R.W."/>
        </authorList>
    </citation>
    <scope>NUCLEOTIDE SEQUENCE [LARGE SCALE GENOMIC DNA]</scope>
    <source>
        <strain evidence="3">cv. Salinas</strain>
        <tissue evidence="2">Seedlings</tissue>
    </source>
</reference>
<comment type="caution">
    <text evidence="2">The sequence shown here is derived from an EMBL/GenBank/DDBJ whole genome shotgun (WGS) entry which is preliminary data.</text>
</comment>
<proteinExistence type="predicted"/>
<gene>
    <name evidence="2" type="ORF">LSAT_V11C500287970</name>
</gene>
<sequence>MLKRLVTDSNILSPFTQLTTYKNNFEFHITILVYRGLTFRVKIEEEEKENFNSYNKSEEEELQLQKKKNGKSKLIHGYLFLKILKRGRKKNKMRRIVSIYEALEITYSYWDGAGHRRVMQVRKGDTIGEFLQVWQ</sequence>
<protein>
    <recommendedName>
        <fullName evidence="1">FAM50A/XAP5 C-terminal domain-containing protein</fullName>
    </recommendedName>
</protein>
<dbReference type="PANTHER" id="PTHR12722:SF0">
    <property type="entry name" value="PROTEIN FAM50A"/>
    <property type="match status" value="1"/>
</dbReference>
<keyword evidence="3" id="KW-1185">Reference proteome</keyword>
<organism evidence="2 3">
    <name type="scientific">Lactuca sativa</name>
    <name type="common">Garden lettuce</name>
    <dbReference type="NCBI Taxonomy" id="4236"/>
    <lineage>
        <taxon>Eukaryota</taxon>
        <taxon>Viridiplantae</taxon>
        <taxon>Streptophyta</taxon>
        <taxon>Embryophyta</taxon>
        <taxon>Tracheophyta</taxon>
        <taxon>Spermatophyta</taxon>
        <taxon>Magnoliopsida</taxon>
        <taxon>eudicotyledons</taxon>
        <taxon>Gunneridae</taxon>
        <taxon>Pentapetalae</taxon>
        <taxon>asterids</taxon>
        <taxon>campanulids</taxon>
        <taxon>Asterales</taxon>
        <taxon>Asteraceae</taxon>
        <taxon>Cichorioideae</taxon>
        <taxon>Cichorieae</taxon>
        <taxon>Lactucinae</taxon>
        <taxon>Lactuca</taxon>
    </lineage>
</organism>
<name>A0A9R1XFF1_LACSA</name>
<dbReference type="PANTHER" id="PTHR12722">
    <property type="entry name" value="XAP-5 PROTEIN-RELATED"/>
    <property type="match status" value="1"/>
</dbReference>
<dbReference type="AlphaFoldDB" id="A0A9R1XFF1"/>
<dbReference type="InterPro" id="IPR048337">
    <property type="entry name" value="FAM50A/XAP5_C"/>
</dbReference>